<dbReference type="UniPathway" id="UPA00241">
    <property type="reaction ID" value="UER00356"/>
</dbReference>
<dbReference type="EMBL" id="JACIDK010000005">
    <property type="protein sequence ID" value="MBB3892717.1"/>
    <property type="molecule type" value="Genomic_DNA"/>
</dbReference>
<dbReference type="EC" id="2.7.1.24" evidence="5 6"/>
<evidence type="ECO:0000256" key="1">
    <source>
        <dbReference type="ARBA" id="ARBA00009018"/>
    </source>
</evidence>
<dbReference type="NCBIfam" id="TIGR00152">
    <property type="entry name" value="dephospho-CoA kinase"/>
    <property type="match status" value="1"/>
</dbReference>
<dbReference type="InterPro" id="IPR027417">
    <property type="entry name" value="P-loop_NTPase"/>
</dbReference>
<gene>
    <name evidence="5" type="primary">coaE</name>
    <name evidence="7" type="ORF">GGQ61_003453</name>
</gene>
<dbReference type="GO" id="GO:0005524">
    <property type="term" value="F:ATP binding"/>
    <property type="evidence" value="ECO:0007669"/>
    <property type="project" value="UniProtKB-UniRule"/>
</dbReference>
<evidence type="ECO:0000256" key="6">
    <source>
        <dbReference type="NCBIfam" id="TIGR00152"/>
    </source>
</evidence>
<dbReference type="GO" id="GO:0004140">
    <property type="term" value="F:dephospho-CoA kinase activity"/>
    <property type="evidence" value="ECO:0007669"/>
    <property type="project" value="UniProtKB-UniRule"/>
</dbReference>
<comment type="caution">
    <text evidence="7">The sequence shown here is derived from an EMBL/GenBank/DDBJ whole genome shotgun (WGS) entry which is preliminary data.</text>
</comment>
<dbReference type="SUPFAM" id="SSF52540">
    <property type="entry name" value="P-loop containing nucleoside triphosphate hydrolases"/>
    <property type="match status" value="1"/>
</dbReference>
<evidence type="ECO:0000313" key="8">
    <source>
        <dbReference type="Proteomes" id="UP000530564"/>
    </source>
</evidence>
<proteinExistence type="inferred from homology"/>
<dbReference type="InterPro" id="IPR001977">
    <property type="entry name" value="Depp_CoAkinase"/>
</dbReference>
<dbReference type="CDD" id="cd02022">
    <property type="entry name" value="DPCK"/>
    <property type="match status" value="1"/>
</dbReference>
<dbReference type="PANTHER" id="PTHR10695">
    <property type="entry name" value="DEPHOSPHO-COA KINASE-RELATED"/>
    <property type="match status" value="1"/>
</dbReference>
<dbReference type="Gene3D" id="3.40.50.300">
    <property type="entry name" value="P-loop containing nucleotide triphosphate hydrolases"/>
    <property type="match status" value="1"/>
</dbReference>
<dbReference type="RefSeq" id="WP_183775466.1">
    <property type="nucleotide sequence ID" value="NZ_JACIDK010000005.1"/>
</dbReference>
<comment type="subcellular location">
    <subcellularLocation>
        <location evidence="5">Cytoplasm</location>
    </subcellularLocation>
</comment>
<dbReference type="Pfam" id="PF01121">
    <property type="entry name" value="CoaE"/>
    <property type="match status" value="1"/>
</dbReference>
<sequence length="207" mass="22159">MLIIGLTGSIGMGKSTTAQMFREAGIPVYDADAAVADLYEKGGAAVAPLEAAFPGVTKDGAVDREALRQRVLGDDEAMAKLNSIVHPLVGADRVHFFKAAEAAEADMVVLDIPLLYETGGHANMDAVVVVSAPEAQQRERVLARPGMTAERLDAILSRQLHDAEKRARAHFVVDTGRGLEPARKQVSEIIATMRDPQRRPARDKAPG</sequence>
<reference evidence="7 8" key="1">
    <citation type="submission" date="2020-08" db="EMBL/GenBank/DDBJ databases">
        <title>Genomic Encyclopedia of Type Strains, Phase IV (KMG-IV): sequencing the most valuable type-strain genomes for metagenomic binning, comparative biology and taxonomic classification.</title>
        <authorList>
            <person name="Goeker M."/>
        </authorList>
    </citation>
    <scope>NUCLEOTIDE SEQUENCE [LARGE SCALE GENOMIC DNA]</scope>
    <source>
        <strain evidence="7 8">DSM 21793</strain>
    </source>
</reference>
<comment type="pathway">
    <text evidence="5">Cofactor biosynthesis; coenzyme A biosynthesis; CoA from (R)-pantothenate: step 5/5.</text>
</comment>
<comment type="similarity">
    <text evidence="1 5">Belongs to the CoaE family.</text>
</comment>
<evidence type="ECO:0000256" key="3">
    <source>
        <dbReference type="ARBA" id="ARBA00022840"/>
    </source>
</evidence>
<dbReference type="PROSITE" id="PS51219">
    <property type="entry name" value="DPCK"/>
    <property type="match status" value="1"/>
</dbReference>
<name>A0A840A685_9CAUL</name>
<keyword evidence="2 5" id="KW-0547">Nucleotide-binding</keyword>
<keyword evidence="8" id="KW-1185">Reference proteome</keyword>
<comment type="catalytic activity">
    <reaction evidence="5">
        <text>3'-dephospho-CoA + ATP = ADP + CoA + H(+)</text>
        <dbReference type="Rhea" id="RHEA:18245"/>
        <dbReference type="ChEBI" id="CHEBI:15378"/>
        <dbReference type="ChEBI" id="CHEBI:30616"/>
        <dbReference type="ChEBI" id="CHEBI:57287"/>
        <dbReference type="ChEBI" id="CHEBI:57328"/>
        <dbReference type="ChEBI" id="CHEBI:456216"/>
        <dbReference type="EC" id="2.7.1.24"/>
    </reaction>
</comment>
<accession>A0A840A685</accession>
<keyword evidence="4 5" id="KW-0173">Coenzyme A biosynthesis</keyword>
<evidence type="ECO:0000313" key="7">
    <source>
        <dbReference type="EMBL" id="MBB3892717.1"/>
    </source>
</evidence>
<keyword evidence="5 7" id="KW-0418">Kinase</keyword>
<keyword evidence="5" id="KW-0963">Cytoplasm</keyword>
<dbReference type="Proteomes" id="UP000530564">
    <property type="component" value="Unassembled WGS sequence"/>
</dbReference>
<evidence type="ECO:0000256" key="4">
    <source>
        <dbReference type="ARBA" id="ARBA00022993"/>
    </source>
</evidence>
<dbReference type="AlphaFoldDB" id="A0A840A685"/>
<evidence type="ECO:0000256" key="2">
    <source>
        <dbReference type="ARBA" id="ARBA00022741"/>
    </source>
</evidence>
<dbReference type="GO" id="GO:0015937">
    <property type="term" value="P:coenzyme A biosynthetic process"/>
    <property type="evidence" value="ECO:0007669"/>
    <property type="project" value="UniProtKB-UniRule"/>
</dbReference>
<protein>
    <recommendedName>
        <fullName evidence="5 6">Dephospho-CoA kinase</fullName>
        <ecNumber evidence="5 6">2.7.1.24</ecNumber>
    </recommendedName>
    <alternativeName>
        <fullName evidence="5">Dephosphocoenzyme A kinase</fullName>
    </alternativeName>
</protein>
<keyword evidence="3 5" id="KW-0067">ATP-binding</keyword>
<dbReference type="PANTHER" id="PTHR10695:SF46">
    <property type="entry name" value="BIFUNCTIONAL COENZYME A SYNTHASE-RELATED"/>
    <property type="match status" value="1"/>
</dbReference>
<evidence type="ECO:0000256" key="5">
    <source>
        <dbReference type="HAMAP-Rule" id="MF_00376"/>
    </source>
</evidence>
<organism evidence="7 8">
    <name type="scientific">Phenylobacterium haematophilum</name>
    <dbReference type="NCBI Taxonomy" id="98513"/>
    <lineage>
        <taxon>Bacteria</taxon>
        <taxon>Pseudomonadati</taxon>
        <taxon>Pseudomonadota</taxon>
        <taxon>Alphaproteobacteria</taxon>
        <taxon>Caulobacterales</taxon>
        <taxon>Caulobacteraceae</taxon>
        <taxon>Phenylobacterium</taxon>
    </lineage>
</organism>
<dbReference type="HAMAP" id="MF_00376">
    <property type="entry name" value="Dephospho_CoA_kinase"/>
    <property type="match status" value="1"/>
</dbReference>
<comment type="function">
    <text evidence="5">Catalyzes the phosphorylation of the 3'-hydroxyl group of dephosphocoenzyme A to form coenzyme A.</text>
</comment>
<keyword evidence="5 7" id="KW-0808">Transferase</keyword>
<dbReference type="GO" id="GO:0005737">
    <property type="term" value="C:cytoplasm"/>
    <property type="evidence" value="ECO:0007669"/>
    <property type="project" value="UniProtKB-SubCell"/>
</dbReference>
<feature type="binding site" evidence="5">
    <location>
        <begin position="11"/>
        <end position="16"/>
    </location>
    <ligand>
        <name>ATP</name>
        <dbReference type="ChEBI" id="CHEBI:30616"/>
    </ligand>
</feature>